<evidence type="ECO:0000313" key="3">
    <source>
        <dbReference type="Proteomes" id="UP001314229"/>
    </source>
</evidence>
<dbReference type="GO" id="GO:0047017">
    <property type="term" value="F:prostaglandin F synthase activity"/>
    <property type="evidence" value="ECO:0007669"/>
    <property type="project" value="TreeGrafter"/>
</dbReference>
<protein>
    <submittedName>
        <fullName evidence="2">Uncharacterized protein LOC128375923</fullName>
    </submittedName>
</protein>
<dbReference type="InterPro" id="IPR013766">
    <property type="entry name" value="Thioredoxin_domain"/>
</dbReference>
<dbReference type="PANTHER" id="PTHR28630">
    <property type="match status" value="1"/>
</dbReference>
<organism evidence="2 3">
    <name type="scientific">Scomber scombrus</name>
    <name type="common">Atlantic mackerel</name>
    <name type="synonym">Scomber vernalis</name>
    <dbReference type="NCBI Taxonomy" id="13677"/>
    <lineage>
        <taxon>Eukaryota</taxon>
        <taxon>Metazoa</taxon>
        <taxon>Chordata</taxon>
        <taxon>Craniata</taxon>
        <taxon>Vertebrata</taxon>
        <taxon>Euteleostomi</taxon>
        <taxon>Actinopterygii</taxon>
        <taxon>Neopterygii</taxon>
        <taxon>Teleostei</taxon>
        <taxon>Neoteleostei</taxon>
        <taxon>Acanthomorphata</taxon>
        <taxon>Pelagiaria</taxon>
        <taxon>Scombriformes</taxon>
        <taxon>Scombridae</taxon>
        <taxon>Scomber</taxon>
    </lineage>
</organism>
<dbReference type="PROSITE" id="PS51352">
    <property type="entry name" value="THIOREDOXIN_2"/>
    <property type="match status" value="1"/>
</dbReference>
<keyword evidence="3" id="KW-1185">Reference proteome</keyword>
<dbReference type="CDD" id="cd02970">
    <property type="entry name" value="PRX_like2"/>
    <property type="match status" value="1"/>
</dbReference>
<evidence type="ECO:0000313" key="2">
    <source>
        <dbReference type="EMBL" id="CAK6974088.1"/>
    </source>
</evidence>
<proteinExistence type="predicted"/>
<dbReference type="Pfam" id="PF13911">
    <property type="entry name" value="AhpC-TSA_2"/>
    <property type="match status" value="1"/>
</dbReference>
<dbReference type="InterPro" id="IPR036249">
    <property type="entry name" value="Thioredoxin-like_sf"/>
</dbReference>
<dbReference type="NCBIfam" id="NF040769">
    <property type="entry name" value="SelL_rel_redox"/>
    <property type="match status" value="1"/>
</dbReference>
<dbReference type="EMBL" id="CAWUFR010000248">
    <property type="protein sequence ID" value="CAK6974088.1"/>
    <property type="molecule type" value="Genomic_DNA"/>
</dbReference>
<dbReference type="Gene3D" id="3.40.30.10">
    <property type="entry name" value="Glutaredoxin"/>
    <property type="match status" value="1"/>
</dbReference>
<dbReference type="GO" id="GO:0001516">
    <property type="term" value="P:prostaglandin biosynthetic process"/>
    <property type="evidence" value="ECO:0007669"/>
    <property type="project" value="TreeGrafter"/>
</dbReference>
<dbReference type="AlphaFoldDB" id="A0AAV1PRZ2"/>
<dbReference type="SUPFAM" id="SSF52833">
    <property type="entry name" value="Thioredoxin-like"/>
    <property type="match status" value="1"/>
</dbReference>
<dbReference type="PANTHER" id="PTHR28630:SF32">
    <property type="entry name" value="SELENOPROTEIN L"/>
    <property type="match status" value="1"/>
</dbReference>
<feature type="domain" description="Thioredoxin" evidence="1">
    <location>
        <begin position="126"/>
        <end position="303"/>
    </location>
</feature>
<reference evidence="2 3" key="1">
    <citation type="submission" date="2024-01" db="EMBL/GenBank/DDBJ databases">
        <authorList>
            <person name="Alioto T."/>
            <person name="Alioto T."/>
            <person name="Gomez Garrido J."/>
        </authorList>
    </citation>
    <scope>NUCLEOTIDE SEQUENCE [LARGE SCALE GENOMIC DNA]</scope>
</reference>
<name>A0AAV1PRZ2_SCOSC</name>
<sequence>MAKEAQLTTDSYAKALAAFVGNGKSLLDLAEKESREGSFQEFIRQKIRIEQKQSLLGLIDAGAALYKSLSVRKKKDMEDLCRKNTHCAALQDALQDFQQLEVQWDAFLQHLDDELQLSAKSLDGRLQSKSISPDIPLIDARTGEAVTLQKYLGKGKKTLLVLIRQFSCLLCRLHLKDLEKNKSSLDAHSVQVVVISFGCQEGASHWMQETGCQFDMLLDSDRKMYAAFGLGASLKKVLNFTNMLLYAEYVADNFEFPRGLASIQEDMFQLGGDFVLDEHGRVLFSHCCQSPIDRPSVEEILSA</sequence>
<dbReference type="Proteomes" id="UP001314229">
    <property type="component" value="Unassembled WGS sequence"/>
</dbReference>
<dbReference type="InterPro" id="IPR032801">
    <property type="entry name" value="PXL2A/B/C"/>
</dbReference>
<comment type="caution">
    <text evidence="2">The sequence shown here is derived from an EMBL/GenBank/DDBJ whole genome shotgun (WGS) entry which is preliminary data.</text>
</comment>
<accession>A0AAV1PRZ2</accession>
<evidence type="ECO:0000259" key="1">
    <source>
        <dbReference type="PROSITE" id="PS51352"/>
    </source>
</evidence>
<gene>
    <name evidence="2" type="ORF">FSCOSCO3_A024458</name>
</gene>